<evidence type="ECO:0000256" key="2">
    <source>
        <dbReference type="SAM" id="SignalP"/>
    </source>
</evidence>
<evidence type="ECO:0000313" key="4">
    <source>
        <dbReference type="Proteomes" id="UP001174691"/>
    </source>
</evidence>
<feature type="signal peptide" evidence="2">
    <location>
        <begin position="1"/>
        <end position="18"/>
    </location>
</feature>
<proteinExistence type="predicted"/>
<dbReference type="Proteomes" id="UP001174691">
    <property type="component" value="Unassembled WGS sequence"/>
</dbReference>
<dbReference type="PANTHER" id="PTHR38049:SF1">
    <property type="entry name" value="PROTEIN KINASE DOMAIN-CONTAINING PROTEIN"/>
    <property type="match status" value="1"/>
</dbReference>
<name>A0AA38RLF5_9PEZI</name>
<keyword evidence="2" id="KW-0732">Signal</keyword>
<gene>
    <name evidence="3" type="ORF">NKR19_g6681</name>
</gene>
<organism evidence="3 4">
    <name type="scientific">Coniochaeta hoffmannii</name>
    <dbReference type="NCBI Taxonomy" id="91930"/>
    <lineage>
        <taxon>Eukaryota</taxon>
        <taxon>Fungi</taxon>
        <taxon>Dikarya</taxon>
        <taxon>Ascomycota</taxon>
        <taxon>Pezizomycotina</taxon>
        <taxon>Sordariomycetes</taxon>
        <taxon>Sordariomycetidae</taxon>
        <taxon>Coniochaetales</taxon>
        <taxon>Coniochaetaceae</taxon>
        <taxon>Coniochaeta</taxon>
    </lineage>
</organism>
<evidence type="ECO:0000256" key="1">
    <source>
        <dbReference type="SAM" id="MobiDB-lite"/>
    </source>
</evidence>
<accession>A0AA38RLF5</accession>
<evidence type="ECO:0000313" key="3">
    <source>
        <dbReference type="EMBL" id="KAJ9143921.1"/>
    </source>
</evidence>
<feature type="region of interest" description="Disordered" evidence="1">
    <location>
        <begin position="170"/>
        <end position="199"/>
    </location>
</feature>
<reference evidence="3" key="1">
    <citation type="submission" date="2022-07" db="EMBL/GenBank/DDBJ databases">
        <title>Fungi with potential for degradation of polypropylene.</title>
        <authorList>
            <person name="Gostincar C."/>
        </authorList>
    </citation>
    <scope>NUCLEOTIDE SEQUENCE</scope>
    <source>
        <strain evidence="3">EXF-13287</strain>
    </source>
</reference>
<dbReference type="EMBL" id="JANBVN010000107">
    <property type="protein sequence ID" value="KAJ9143921.1"/>
    <property type="molecule type" value="Genomic_DNA"/>
</dbReference>
<dbReference type="PANTHER" id="PTHR38049">
    <property type="entry name" value="RICIN B LECTIN DOMAIN-CONTAINING PROTEIN"/>
    <property type="match status" value="1"/>
</dbReference>
<feature type="compositionally biased region" description="Basic and acidic residues" evidence="1">
    <location>
        <begin position="187"/>
        <end position="197"/>
    </location>
</feature>
<sequence>MVSVVGLLVLAGIPTTVGVCEGLSAQKKANAAAKEKAKFNLTGTISLDGERFEECYCVLKDGRMWIDHPDEPVPGHRFQGWYFQYPSEAGHLGMVSFVSDNPPALNWIYVDKDSHMVRHGSRQETIGHIIGPWGWSNDEAWLTLEGDDSKFVAVEQENKKWCIFYDPDGKIQNGGESEEDGEEGDSQDEHEGVERRRQNAKTNVEWLPVKLRRRMMLGMESRYVKGANGQ</sequence>
<feature type="compositionally biased region" description="Acidic residues" evidence="1">
    <location>
        <begin position="176"/>
        <end position="186"/>
    </location>
</feature>
<protein>
    <submittedName>
        <fullName evidence="3">Uncharacterized protein</fullName>
    </submittedName>
</protein>
<feature type="chain" id="PRO_5041363289" evidence="2">
    <location>
        <begin position="19"/>
        <end position="230"/>
    </location>
</feature>
<dbReference type="AlphaFoldDB" id="A0AA38RLF5"/>
<keyword evidence="4" id="KW-1185">Reference proteome</keyword>
<comment type="caution">
    <text evidence="3">The sequence shown here is derived from an EMBL/GenBank/DDBJ whole genome shotgun (WGS) entry which is preliminary data.</text>
</comment>